<sequence>MSLSSCDTSLLDYASATNPNLGNARSPNAVDSATRILADPVSSQFYNDDEPIQDIYTYYKAFVSSASPAAGRTTTFPSHDGSTTNKVDQDISIVQGLEEQHVRPRSTPYSLAVRFANRPNGAPLATIVEHGSVSTLNSHGSLLSIGRFPSIRAVENVSPRRTRQGARRSLDEKALDGIQEETLQEHNISSRVEVTDLGRRRGQSDPLHKAGSPAQLLDREPHQLDAPQLPDIAHEFEHNGLRGFLRGFLQNVRSGSRSRSHNSSSSSAADAPTGDRRPDPGHFSPLTLNPREDVSICPDSSIVTRASASGEHSGLNAISRSSIFDTNATNRKSVSTGASSAGVYPPKLHLPLPSTNQKGDALDQFWTTQQYQLVSHILPPQNLSNYHSGKGVASTVRSVLPAPRDPAPDHVLADATTLLPQHNREEISAQHTGHGVPFYRLDAPSSRDINRARDANQNASFCSTMSTSYSGTVLGVDLDLQHDSASRMDRRSLTPVWFTPIENTPTEKSIDTRRVPRRSGSGSGSCPRAHEQTESKQLPPGSMTSSALSAILPIAAAEGIVRPNFKTPQLSFFTPSGNLIQTEENTSLLPTKPSSSSQCPYTGAPTTSTSFYGGDGNEKPSPAYNALSAAIGLPPARPALVPVPMTTPPQSSAPLPYHLRHHHNYQHPEASQITSSDAEENEQPHLHPQSIIRPGSAIKGCGGVVRRDSLTPRSGTPFIASTNQGFNGSRATLRSLSCISIGGGGARKEHDKSKDRSGSGSGRGSRSRRKGSSCNDIVSSSSPLLSAPAQSRKGNTLKKRRRDGVLLPLPLPPPKPQSQPQPQSRSQSRFQPHRRNVSSIGAVTSHAMRVFFCQPYDGAGNVSSADIACGRIHVGDHDHDQCHDDDNAYERRRKVRESLTPNVRVVDADTDAEAEDAVDGGSGKVKERSGSGASLGVVGT</sequence>
<name>A0A6A5TKR7_9PLEO</name>
<feature type="compositionally biased region" description="Pro residues" evidence="1">
    <location>
        <begin position="809"/>
        <end position="819"/>
    </location>
</feature>
<feature type="region of interest" description="Disordered" evidence="1">
    <location>
        <begin position="254"/>
        <end position="295"/>
    </location>
</feature>
<feature type="compositionally biased region" description="Acidic residues" evidence="1">
    <location>
        <begin position="908"/>
        <end position="918"/>
    </location>
</feature>
<protein>
    <submittedName>
        <fullName evidence="2">Uncharacterized protein</fullName>
    </submittedName>
</protein>
<feature type="compositionally biased region" description="Low complexity" evidence="1">
    <location>
        <begin position="587"/>
        <end position="597"/>
    </location>
</feature>
<feature type="compositionally biased region" description="Low complexity" evidence="1">
    <location>
        <begin position="779"/>
        <end position="789"/>
    </location>
</feature>
<reference evidence="2" key="1">
    <citation type="journal article" date="2020" name="Stud. Mycol.">
        <title>101 Dothideomycetes genomes: a test case for predicting lifestyles and emergence of pathogens.</title>
        <authorList>
            <person name="Haridas S."/>
            <person name="Albert R."/>
            <person name="Binder M."/>
            <person name="Bloem J."/>
            <person name="Labutti K."/>
            <person name="Salamov A."/>
            <person name="Andreopoulos B."/>
            <person name="Baker S."/>
            <person name="Barry K."/>
            <person name="Bills G."/>
            <person name="Bluhm B."/>
            <person name="Cannon C."/>
            <person name="Castanera R."/>
            <person name="Culley D."/>
            <person name="Daum C."/>
            <person name="Ezra D."/>
            <person name="Gonzalez J."/>
            <person name="Henrissat B."/>
            <person name="Kuo A."/>
            <person name="Liang C."/>
            <person name="Lipzen A."/>
            <person name="Lutzoni F."/>
            <person name="Magnuson J."/>
            <person name="Mondo S."/>
            <person name="Nolan M."/>
            <person name="Ohm R."/>
            <person name="Pangilinan J."/>
            <person name="Park H.-J."/>
            <person name="Ramirez L."/>
            <person name="Alfaro M."/>
            <person name="Sun H."/>
            <person name="Tritt A."/>
            <person name="Yoshinaga Y."/>
            <person name="Zwiers L.-H."/>
            <person name="Turgeon B."/>
            <person name="Goodwin S."/>
            <person name="Spatafora J."/>
            <person name="Crous P."/>
            <person name="Grigoriev I."/>
        </authorList>
    </citation>
    <scope>NUCLEOTIDE SEQUENCE</scope>
    <source>
        <strain evidence="2">CBS 675.92</strain>
    </source>
</reference>
<feature type="region of interest" description="Disordered" evidence="1">
    <location>
        <begin position="668"/>
        <end position="727"/>
    </location>
</feature>
<dbReference type="AlphaFoldDB" id="A0A6A5TKR7"/>
<gene>
    <name evidence="2" type="ORF">CC80DRAFT_538198</name>
</gene>
<dbReference type="Proteomes" id="UP000800035">
    <property type="component" value="Unassembled WGS sequence"/>
</dbReference>
<feature type="compositionally biased region" description="Low complexity" evidence="1">
    <location>
        <begin position="254"/>
        <end position="267"/>
    </location>
</feature>
<feature type="compositionally biased region" description="Low complexity" evidence="1">
    <location>
        <begin position="820"/>
        <end position="830"/>
    </location>
</feature>
<dbReference type="EMBL" id="ML977010">
    <property type="protein sequence ID" value="KAF1952520.1"/>
    <property type="molecule type" value="Genomic_DNA"/>
</dbReference>
<feature type="region of interest" description="Disordered" evidence="1">
    <location>
        <begin position="502"/>
        <end position="544"/>
    </location>
</feature>
<feature type="compositionally biased region" description="Basic and acidic residues" evidence="1">
    <location>
        <begin position="746"/>
        <end position="757"/>
    </location>
</feature>
<organism evidence="2 3">
    <name type="scientific">Byssothecium circinans</name>
    <dbReference type="NCBI Taxonomy" id="147558"/>
    <lineage>
        <taxon>Eukaryota</taxon>
        <taxon>Fungi</taxon>
        <taxon>Dikarya</taxon>
        <taxon>Ascomycota</taxon>
        <taxon>Pezizomycotina</taxon>
        <taxon>Dothideomycetes</taxon>
        <taxon>Pleosporomycetidae</taxon>
        <taxon>Pleosporales</taxon>
        <taxon>Massarineae</taxon>
        <taxon>Massarinaceae</taxon>
        <taxon>Byssothecium</taxon>
    </lineage>
</organism>
<feature type="region of interest" description="Disordered" evidence="1">
    <location>
        <begin position="587"/>
        <end position="617"/>
    </location>
</feature>
<feature type="compositionally biased region" description="Polar residues" evidence="1">
    <location>
        <begin position="598"/>
        <end position="611"/>
    </location>
</feature>
<feature type="region of interest" description="Disordered" evidence="1">
    <location>
        <begin position="158"/>
        <end position="221"/>
    </location>
</feature>
<accession>A0A6A5TKR7</accession>
<keyword evidence="3" id="KW-1185">Reference proteome</keyword>
<evidence type="ECO:0000256" key="1">
    <source>
        <dbReference type="SAM" id="MobiDB-lite"/>
    </source>
</evidence>
<evidence type="ECO:0000313" key="2">
    <source>
        <dbReference type="EMBL" id="KAF1952520.1"/>
    </source>
</evidence>
<feature type="compositionally biased region" description="Polar residues" evidence="1">
    <location>
        <begin position="711"/>
        <end position="727"/>
    </location>
</feature>
<dbReference type="OrthoDB" id="3800943at2759"/>
<feature type="region of interest" description="Disordered" evidence="1">
    <location>
        <begin position="742"/>
        <end position="835"/>
    </location>
</feature>
<proteinExistence type="predicted"/>
<feature type="region of interest" description="Disordered" evidence="1">
    <location>
        <begin position="907"/>
        <end position="940"/>
    </location>
</feature>
<evidence type="ECO:0000313" key="3">
    <source>
        <dbReference type="Proteomes" id="UP000800035"/>
    </source>
</evidence>
<feature type="compositionally biased region" description="Basic and acidic residues" evidence="1">
    <location>
        <begin position="193"/>
        <end position="208"/>
    </location>
</feature>